<dbReference type="InterPro" id="IPR053772">
    <property type="entry name" value="At1g61320/At1g61330-like"/>
</dbReference>
<evidence type="ECO:0000313" key="2">
    <source>
        <dbReference type="EnsemblPlants" id="OPUNC05G01710.1"/>
    </source>
</evidence>
<proteinExistence type="predicted"/>
<accession>A0A0E0KY09</accession>
<dbReference type="InterPro" id="IPR055357">
    <property type="entry name" value="LRR_At1g61320_AtMIF1"/>
</dbReference>
<feature type="domain" description="At1g61320/AtMIF1 LRR" evidence="1">
    <location>
        <begin position="18"/>
        <end position="192"/>
    </location>
</feature>
<dbReference type="HOGENOM" id="CLU_010721_4_0_1"/>
<organism evidence="2">
    <name type="scientific">Oryza punctata</name>
    <name type="common">Red rice</name>
    <dbReference type="NCBI Taxonomy" id="4537"/>
    <lineage>
        <taxon>Eukaryota</taxon>
        <taxon>Viridiplantae</taxon>
        <taxon>Streptophyta</taxon>
        <taxon>Embryophyta</taxon>
        <taxon>Tracheophyta</taxon>
        <taxon>Spermatophyta</taxon>
        <taxon>Magnoliopsida</taxon>
        <taxon>Liliopsida</taxon>
        <taxon>Poales</taxon>
        <taxon>Poaceae</taxon>
        <taxon>BOP clade</taxon>
        <taxon>Oryzoideae</taxon>
        <taxon>Oryzeae</taxon>
        <taxon>Oryzinae</taxon>
        <taxon>Oryza</taxon>
    </lineage>
</organism>
<feature type="domain" description="At1g61320/AtMIF1 LRR" evidence="1">
    <location>
        <begin position="220"/>
        <end position="342"/>
    </location>
</feature>
<dbReference type="Gramene" id="OPUNC05G01710.1">
    <property type="protein sequence ID" value="OPUNC05G01710.1"/>
    <property type="gene ID" value="OPUNC05G01710"/>
</dbReference>
<dbReference type="OMA" id="SCCSKEY"/>
<keyword evidence="3" id="KW-1185">Reference proteome</keyword>
<name>A0A0E0KY09_ORYPU</name>
<dbReference type="AlphaFoldDB" id="A0A0E0KY09"/>
<reference evidence="2" key="1">
    <citation type="submission" date="2015-04" db="UniProtKB">
        <authorList>
            <consortium name="EnsemblPlants"/>
        </authorList>
    </citation>
    <scope>IDENTIFICATION</scope>
</reference>
<dbReference type="Proteomes" id="UP000026962">
    <property type="component" value="Chromosome 5"/>
</dbReference>
<dbReference type="EnsemblPlants" id="OPUNC05G01710.1">
    <property type="protein sequence ID" value="OPUNC05G01710.1"/>
    <property type="gene ID" value="OPUNC05G01710"/>
</dbReference>
<reference evidence="2" key="2">
    <citation type="submission" date="2018-05" db="EMBL/GenBank/DDBJ databases">
        <title>OpunRS2 (Oryza punctata Reference Sequence Version 2).</title>
        <authorList>
            <person name="Zhang J."/>
            <person name="Kudrna D."/>
            <person name="Lee S."/>
            <person name="Talag J."/>
            <person name="Welchert J."/>
            <person name="Wing R.A."/>
        </authorList>
    </citation>
    <scope>NUCLEOTIDE SEQUENCE [LARGE SCALE GENOMIC DNA]</scope>
</reference>
<sequence length="354" mass="40069">MFCSNPLERSFTCKIDSILRNHSSIDLKILRLDLDDDPNNFLYVDSWLQVAVTPRIEELTLMLYEKNNFPCSLLSDGVGSSIRYLRLRSCPFHPTVELGPLRSLTSLHLQSKLKLTGCKEIIFLKIPCVLQQLKSLTVMACHRLQVLESKAPNLSRIYLHRGKIKFSPGEALEMKDFTLSRANTLFLDVRRVLFILYNPPAKIYLLVTLLDPIFIDSISFVMSLQVRMEHESVFGGGSSSHLRESPQLRRHDHLKSVEVIGFSSAKGLVELTCCIINKAVSLQRLVLNTLRHGCSCCSKEYFQTHDPFNKVVLDEAFRAVAAIRSSIQDEVPPGVNLTVVEPYARCHSYRASSS</sequence>
<evidence type="ECO:0000259" key="1">
    <source>
        <dbReference type="Pfam" id="PF23622"/>
    </source>
</evidence>
<evidence type="ECO:0000313" key="3">
    <source>
        <dbReference type="Proteomes" id="UP000026962"/>
    </source>
</evidence>
<dbReference type="PANTHER" id="PTHR34145:SF52">
    <property type="entry name" value="OS02G0105800 PROTEIN"/>
    <property type="match status" value="1"/>
</dbReference>
<protein>
    <recommendedName>
        <fullName evidence="1">At1g61320/AtMIF1 LRR domain-containing protein</fullName>
    </recommendedName>
</protein>
<dbReference type="Pfam" id="PF23622">
    <property type="entry name" value="LRR_At1g61320_AtMIF1"/>
    <property type="match status" value="2"/>
</dbReference>
<dbReference type="PANTHER" id="PTHR34145">
    <property type="entry name" value="OS02G0105600 PROTEIN"/>
    <property type="match status" value="1"/>
</dbReference>